<feature type="region of interest" description="Disordered" evidence="1">
    <location>
        <begin position="40"/>
        <end position="64"/>
    </location>
</feature>
<gene>
    <name evidence="2" type="ORF">SAMN05192568_1008176</name>
</gene>
<keyword evidence="3" id="KW-1185">Reference proteome</keyword>
<dbReference type="STRING" id="582667.SAMN05192568_1008176"/>
<dbReference type="OrthoDB" id="7997095at2"/>
<evidence type="ECO:0000256" key="1">
    <source>
        <dbReference type="SAM" id="MobiDB-lite"/>
    </source>
</evidence>
<organism evidence="2 3">
    <name type="scientific">Methylobacterium pseudosasicola</name>
    <dbReference type="NCBI Taxonomy" id="582667"/>
    <lineage>
        <taxon>Bacteria</taxon>
        <taxon>Pseudomonadati</taxon>
        <taxon>Pseudomonadota</taxon>
        <taxon>Alphaproteobacteria</taxon>
        <taxon>Hyphomicrobiales</taxon>
        <taxon>Methylobacteriaceae</taxon>
        <taxon>Methylobacterium</taxon>
    </lineage>
</organism>
<protein>
    <submittedName>
        <fullName evidence="2">Uncharacterized protein</fullName>
    </submittedName>
</protein>
<evidence type="ECO:0000313" key="2">
    <source>
        <dbReference type="EMBL" id="SFL68446.1"/>
    </source>
</evidence>
<dbReference type="Proteomes" id="UP000199048">
    <property type="component" value="Unassembled WGS sequence"/>
</dbReference>
<reference evidence="3" key="1">
    <citation type="submission" date="2016-10" db="EMBL/GenBank/DDBJ databases">
        <authorList>
            <person name="Varghese N."/>
            <person name="Submissions S."/>
        </authorList>
    </citation>
    <scope>NUCLEOTIDE SEQUENCE [LARGE SCALE GENOMIC DNA]</scope>
    <source>
        <strain evidence="3">BL36</strain>
    </source>
</reference>
<dbReference type="EMBL" id="FOTK01000008">
    <property type="protein sequence ID" value="SFL68446.1"/>
    <property type="molecule type" value="Genomic_DNA"/>
</dbReference>
<dbReference type="RefSeq" id="WP_092039837.1">
    <property type="nucleotide sequence ID" value="NZ_FOTK01000008.1"/>
</dbReference>
<evidence type="ECO:0000313" key="3">
    <source>
        <dbReference type="Proteomes" id="UP000199048"/>
    </source>
</evidence>
<dbReference type="AlphaFoldDB" id="A0A1I4JQQ3"/>
<proteinExistence type="predicted"/>
<sequence>MPWYAVRPRDAADPRWPLPGTEEIVLKADDPAAARAKFEEAYPSEPFGSPAVPVPNTGTGSFRGDADSLIVAETGEPASPQD</sequence>
<accession>A0A1I4JQQ3</accession>
<name>A0A1I4JQQ3_9HYPH</name>